<name>A0A844ZMS8_9SPHN</name>
<dbReference type="EMBL" id="WTYW01000005">
    <property type="protein sequence ID" value="MXO86959.1"/>
    <property type="molecule type" value="Genomic_DNA"/>
</dbReference>
<dbReference type="Gene3D" id="3.30.1150.10">
    <property type="match status" value="1"/>
</dbReference>
<feature type="compositionally biased region" description="Basic and acidic residues" evidence="1">
    <location>
        <begin position="77"/>
        <end position="103"/>
    </location>
</feature>
<feature type="region of interest" description="Disordered" evidence="1">
    <location>
        <begin position="37"/>
        <end position="147"/>
    </location>
</feature>
<reference evidence="2 3" key="1">
    <citation type="submission" date="2019-12" db="EMBL/GenBank/DDBJ databases">
        <title>Genomic-based taxomic classification of the family Erythrobacteraceae.</title>
        <authorList>
            <person name="Xu L."/>
        </authorList>
    </citation>
    <scope>NUCLEOTIDE SEQUENCE [LARGE SCALE GENOMIC DNA]</scope>
    <source>
        <strain evidence="2 3">MCCC 1A09962</strain>
    </source>
</reference>
<feature type="compositionally biased region" description="Gly residues" evidence="1">
    <location>
        <begin position="104"/>
        <end position="129"/>
    </location>
</feature>
<evidence type="ECO:0000313" key="3">
    <source>
        <dbReference type="Proteomes" id="UP000433104"/>
    </source>
</evidence>
<proteinExistence type="predicted"/>
<dbReference type="OrthoDB" id="7390536at2"/>
<accession>A0A844ZMS8</accession>
<evidence type="ECO:0000313" key="2">
    <source>
        <dbReference type="EMBL" id="MXO86959.1"/>
    </source>
</evidence>
<evidence type="ECO:0000256" key="1">
    <source>
        <dbReference type="SAM" id="MobiDB-lite"/>
    </source>
</evidence>
<dbReference type="Proteomes" id="UP000433104">
    <property type="component" value="Unassembled WGS sequence"/>
</dbReference>
<evidence type="ECO:0008006" key="4">
    <source>
        <dbReference type="Google" id="ProtNLM"/>
    </source>
</evidence>
<keyword evidence="3" id="KW-1185">Reference proteome</keyword>
<organism evidence="2 3">
    <name type="scientific">Parapontixanthobacter aurantiacus</name>
    <dbReference type="NCBI Taxonomy" id="1463599"/>
    <lineage>
        <taxon>Bacteria</taxon>
        <taxon>Pseudomonadati</taxon>
        <taxon>Pseudomonadota</taxon>
        <taxon>Alphaproteobacteria</taxon>
        <taxon>Sphingomonadales</taxon>
        <taxon>Erythrobacteraceae</taxon>
        <taxon>Parapontixanthobacter</taxon>
    </lineage>
</organism>
<comment type="caution">
    <text evidence="2">The sequence shown here is derived from an EMBL/GenBank/DDBJ whole genome shotgun (WGS) entry which is preliminary data.</text>
</comment>
<gene>
    <name evidence="2" type="ORF">GRI38_13070</name>
</gene>
<sequence length="225" mass="23071">MILLLVLLHLGALYGLARLFAPDMVAGVEREVLSTFSIPTAPPEPAPPPDAAPDDGAAGEPGREAIPRPETAPEPEVVIRQDRPIPRASAEGRDTTSGAREEGSGTGAAGEGLGTGSGNAGSGQGGGGAVTRPSVRSGRIDAARDFPIPEGGRATRFGTRIVVAFTVGVDGRASNCSVIRPGPDPRANAALCPLVIERIRFNPARDAAGNPVPARYGWEQTFDPA</sequence>
<dbReference type="AlphaFoldDB" id="A0A844ZMS8"/>
<protein>
    <recommendedName>
        <fullName evidence="4">Protein TonB</fullName>
    </recommendedName>
</protein>
<feature type="compositionally biased region" description="Pro residues" evidence="1">
    <location>
        <begin position="40"/>
        <end position="51"/>
    </location>
</feature>